<evidence type="ECO:0000313" key="2">
    <source>
        <dbReference type="Proteomes" id="UP000887226"/>
    </source>
</evidence>
<protein>
    <submittedName>
        <fullName evidence="1">Uncharacterized protein</fullName>
    </submittedName>
</protein>
<evidence type="ECO:0000313" key="1">
    <source>
        <dbReference type="EMBL" id="KAG9246341.1"/>
    </source>
</evidence>
<sequence>MEEHKQAQRPAINFSHIVYDVDTAEHPVASQIPQPSLKQSTVGNPDIFRPLFYQQGGPTSLNDYLMNNIPQIGLHAVSFNDKTVIIIYWLHTLMEAIGKLDFLIVWTLMLQGRDNVVPVPCATLSDPLAILAKGPIQSHKLTHHVLSIFGLGLFILRNVFDFWKLTNRILCVPGALITKLRNEALEDLVADGIEDAFMSEDDVLYTCGLATPSCAVQFVLRAKGST</sequence>
<dbReference type="AlphaFoldDB" id="A0A9P7Z6T3"/>
<dbReference type="EMBL" id="MU253808">
    <property type="protein sequence ID" value="KAG9246341.1"/>
    <property type="molecule type" value="Genomic_DNA"/>
</dbReference>
<dbReference type="OrthoDB" id="21502at2759"/>
<comment type="caution">
    <text evidence="1">The sequence shown here is derived from an EMBL/GenBank/DDBJ whole genome shotgun (WGS) entry which is preliminary data.</text>
</comment>
<name>A0A9P7Z6T3_9HELO</name>
<proteinExistence type="predicted"/>
<gene>
    <name evidence="1" type="ORF">BJ878DRAFT_478405</name>
</gene>
<reference evidence="1" key="1">
    <citation type="journal article" date="2021" name="IMA Fungus">
        <title>Genomic characterization of three marine fungi, including Emericellopsis atlantica sp. nov. with signatures of a generalist lifestyle and marine biomass degradation.</title>
        <authorList>
            <person name="Hagestad O.C."/>
            <person name="Hou L."/>
            <person name="Andersen J.H."/>
            <person name="Hansen E.H."/>
            <person name="Altermark B."/>
            <person name="Li C."/>
            <person name="Kuhnert E."/>
            <person name="Cox R.J."/>
            <person name="Crous P.W."/>
            <person name="Spatafora J.W."/>
            <person name="Lail K."/>
            <person name="Amirebrahimi M."/>
            <person name="Lipzen A."/>
            <person name="Pangilinan J."/>
            <person name="Andreopoulos W."/>
            <person name="Hayes R.D."/>
            <person name="Ng V."/>
            <person name="Grigoriev I.V."/>
            <person name="Jackson S.A."/>
            <person name="Sutton T.D.S."/>
            <person name="Dobson A.D.W."/>
            <person name="Rama T."/>
        </authorList>
    </citation>
    <scope>NUCLEOTIDE SEQUENCE</scope>
    <source>
        <strain evidence="1">TRa3180A</strain>
    </source>
</reference>
<accession>A0A9P7Z6T3</accession>
<organism evidence="1 2">
    <name type="scientific">Calycina marina</name>
    <dbReference type="NCBI Taxonomy" id="1763456"/>
    <lineage>
        <taxon>Eukaryota</taxon>
        <taxon>Fungi</taxon>
        <taxon>Dikarya</taxon>
        <taxon>Ascomycota</taxon>
        <taxon>Pezizomycotina</taxon>
        <taxon>Leotiomycetes</taxon>
        <taxon>Helotiales</taxon>
        <taxon>Pezizellaceae</taxon>
        <taxon>Calycina</taxon>
    </lineage>
</organism>
<dbReference type="Proteomes" id="UP000887226">
    <property type="component" value="Unassembled WGS sequence"/>
</dbReference>
<keyword evidence="2" id="KW-1185">Reference proteome</keyword>